<dbReference type="OrthoDB" id="1367865at2759"/>
<dbReference type="InterPro" id="IPR015943">
    <property type="entry name" value="WD40/YVTN_repeat-like_dom_sf"/>
</dbReference>
<proteinExistence type="predicted"/>
<dbReference type="Pfam" id="PF08513">
    <property type="entry name" value="LisH"/>
    <property type="match status" value="1"/>
</dbReference>
<feature type="repeat" description="WD" evidence="7">
    <location>
        <begin position="206"/>
        <end position="247"/>
    </location>
</feature>
<evidence type="ECO:0000256" key="8">
    <source>
        <dbReference type="SAM" id="MobiDB-lite"/>
    </source>
</evidence>
<dbReference type="InterPro" id="IPR006594">
    <property type="entry name" value="LisH"/>
</dbReference>
<dbReference type="SMART" id="SM00320">
    <property type="entry name" value="WD40"/>
    <property type="match status" value="8"/>
</dbReference>
<feature type="repeat" description="WD" evidence="7">
    <location>
        <begin position="431"/>
        <end position="481"/>
    </location>
</feature>
<keyword evidence="5" id="KW-0804">Transcription</keyword>
<dbReference type="Proteomes" id="UP000501690">
    <property type="component" value="Linkage Group LG4"/>
</dbReference>
<dbReference type="SMART" id="SM00667">
    <property type="entry name" value="LisH"/>
    <property type="match status" value="1"/>
</dbReference>
<evidence type="ECO:0000256" key="2">
    <source>
        <dbReference type="ARBA" id="ARBA00022574"/>
    </source>
</evidence>
<comment type="subcellular location">
    <subcellularLocation>
        <location evidence="1">Nucleus</location>
    </subcellularLocation>
</comment>
<dbReference type="Gramene" id="Vigun02g148000.1.v1.2">
    <property type="protein sequence ID" value="Vigun02g148000.1.v1.2"/>
    <property type="gene ID" value="Vigun02g148000.v1.2"/>
</dbReference>
<keyword evidence="10" id="KW-1185">Reference proteome</keyword>
<organism evidence="9 10">
    <name type="scientific">Vigna unguiculata</name>
    <name type="common">Cowpea</name>
    <dbReference type="NCBI Taxonomy" id="3917"/>
    <lineage>
        <taxon>Eukaryota</taxon>
        <taxon>Viridiplantae</taxon>
        <taxon>Streptophyta</taxon>
        <taxon>Embryophyta</taxon>
        <taxon>Tracheophyta</taxon>
        <taxon>Spermatophyta</taxon>
        <taxon>Magnoliopsida</taxon>
        <taxon>eudicotyledons</taxon>
        <taxon>Gunneridae</taxon>
        <taxon>Pentapetalae</taxon>
        <taxon>rosids</taxon>
        <taxon>fabids</taxon>
        <taxon>Fabales</taxon>
        <taxon>Fabaceae</taxon>
        <taxon>Papilionoideae</taxon>
        <taxon>50 kb inversion clade</taxon>
        <taxon>NPAAA clade</taxon>
        <taxon>indigoferoid/millettioid clade</taxon>
        <taxon>Phaseoleae</taxon>
        <taxon>Vigna</taxon>
    </lineage>
</organism>
<evidence type="ECO:0000256" key="3">
    <source>
        <dbReference type="ARBA" id="ARBA00022737"/>
    </source>
</evidence>
<dbReference type="InterPro" id="IPR045183">
    <property type="entry name" value="Ebi-like"/>
</dbReference>
<keyword evidence="6" id="KW-0539">Nucleus</keyword>
<dbReference type="PROSITE" id="PS50082">
    <property type="entry name" value="WD_REPEATS_2"/>
    <property type="match status" value="6"/>
</dbReference>
<dbReference type="PANTHER" id="PTHR22846">
    <property type="entry name" value="WD40 REPEAT PROTEIN"/>
    <property type="match status" value="1"/>
</dbReference>
<dbReference type="InterPro" id="IPR020472">
    <property type="entry name" value="WD40_PAC1"/>
</dbReference>
<feature type="repeat" description="WD" evidence="7">
    <location>
        <begin position="389"/>
        <end position="430"/>
    </location>
</feature>
<keyword evidence="4" id="KW-0805">Transcription regulation</keyword>
<evidence type="ECO:0000313" key="9">
    <source>
        <dbReference type="EMBL" id="QCD91372.1"/>
    </source>
</evidence>
<dbReference type="PRINTS" id="PR00320">
    <property type="entry name" value="GPROTEINBRPT"/>
</dbReference>
<dbReference type="FunFam" id="2.130.10.10:FF:000218">
    <property type="entry name" value="WD40 repeat-containing protein HOS15"/>
    <property type="match status" value="1"/>
</dbReference>
<evidence type="ECO:0000256" key="7">
    <source>
        <dbReference type="PROSITE-ProRule" id="PRU00221"/>
    </source>
</evidence>
<dbReference type="InterPro" id="IPR019775">
    <property type="entry name" value="WD40_repeat_CS"/>
</dbReference>
<reference evidence="9 10" key="1">
    <citation type="submission" date="2019-04" db="EMBL/GenBank/DDBJ databases">
        <title>An improved genome assembly and genetic linkage map for asparagus bean, Vigna unguiculata ssp. sesquipedialis.</title>
        <authorList>
            <person name="Xia Q."/>
            <person name="Zhang R."/>
            <person name="Dong Y."/>
        </authorList>
    </citation>
    <scope>NUCLEOTIDE SEQUENCE [LARGE SCALE GENOMIC DNA]</scope>
    <source>
        <tissue evidence="9">Leaf</tissue>
    </source>
</reference>
<dbReference type="SUPFAM" id="SSF50978">
    <property type="entry name" value="WD40 repeat-like"/>
    <property type="match status" value="1"/>
</dbReference>
<evidence type="ECO:0000256" key="4">
    <source>
        <dbReference type="ARBA" id="ARBA00023015"/>
    </source>
</evidence>
<dbReference type="Gene3D" id="2.130.10.10">
    <property type="entry name" value="YVTN repeat-like/Quinoprotein amine dehydrogenase"/>
    <property type="match status" value="1"/>
</dbReference>
<dbReference type="GO" id="GO:0003714">
    <property type="term" value="F:transcription corepressor activity"/>
    <property type="evidence" value="ECO:0007669"/>
    <property type="project" value="InterPro"/>
</dbReference>
<evidence type="ECO:0000256" key="5">
    <source>
        <dbReference type="ARBA" id="ARBA00023163"/>
    </source>
</evidence>
<keyword evidence="3" id="KW-0677">Repeat</keyword>
<evidence type="ECO:0000313" key="10">
    <source>
        <dbReference type="Proteomes" id="UP000501690"/>
    </source>
</evidence>
<protein>
    <submittedName>
        <fullName evidence="9">Transducin</fullName>
    </submittedName>
</protein>
<keyword evidence="2 7" id="KW-0853">WD repeat</keyword>
<name>A0A4D6LR43_VIGUN</name>
<dbReference type="InterPro" id="IPR036322">
    <property type="entry name" value="WD40_repeat_dom_sf"/>
</dbReference>
<feature type="compositionally biased region" description="Basic and acidic residues" evidence="8">
    <location>
        <begin position="109"/>
        <end position="153"/>
    </location>
</feature>
<accession>A0A4D6LR43</accession>
<dbReference type="Pfam" id="PF00400">
    <property type="entry name" value="WD40"/>
    <property type="match status" value="7"/>
</dbReference>
<gene>
    <name evidence="9" type="ORF">DEO72_LG4g2337</name>
</gene>
<dbReference type="GO" id="GO:0000118">
    <property type="term" value="C:histone deacetylase complex"/>
    <property type="evidence" value="ECO:0007669"/>
    <property type="project" value="TreeGrafter"/>
</dbReference>
<dbReference type="FunFam" id="1.20.960.30:FF:000001">
    <property type="entry name" value="F-box-like/WD repeat-containing protein TBL1XR1"/>
    <property type="match status" value="1"/>
</dbReference>
<sequence>MSTITSVELNYIIFRYLHESGFIHTAFAFGNEAGISKSSIDGTLVPVGALIRLVQKGLQYLEMEANLSNSDMNLDEDFSFLQPLDLITKDVHELGKMVNKKRKKLHKDRNKESEKEHEGGRGWVKEKERHERAKECEKDRDQAEDVKELEQKHGNQTGKELVTDQEHMVSVMHEKNKALEGLEPMDISTVSRLQPCEIHSSDVMVLEGHTSEVCACAWSPTGSLIASGSGDSTARMWSIPEGRCKSASLNDPPNVFVLKHVRAKPNEKSNDVTTLDWNGEGTLLATGSYDGQARIWTTNGELKSILSKHKGPIFSLKWNKKGDYLLTGSCDQSAIVWDVKAVRWKQQFEFHSGWTLDVDWRNNVSFATSSTDTKIHVCKIGENLPIKTFVGHQSEVNCIKWDPTGSLLASCSDDMTAKIWSMKHDKYLHDFREHSKEIYTIRWSPTGPGTNNPNKNLVLASASFDSTVKLWDVELGKLVYSLNGHRDRVYSIAFSPNGEYLASGSPDKSMLIWSLKEGKIVKTYTGDGGIFEVSWNKEGDKIAACFANNTVCVLDFRM</sequence>
<feature type="repeat" description="WD" evidence="7">
    <location>
        <begin position="482"/>
        <end position="523"/>
    </location>
</feature>
<dbReference type="CDD" id="cd00200">
    <property type="entry name" value="WD40"/>
    <property type="match status" value="1"/>
</dbReference>
<dbReference type="PROSITE" id="PS00678">
    <property type="entry name" value="WD_REPEATS_1"/>
    <property type="match status" value="2"/>
</dbReference>
<feature type="region of interest" description="Disordered" evidence="8">
    <location>
        <begin position="100"/>
        <end position="156"/>
    </location>
</feature>
<dbReference type="PROSITE" id="PS50294">
    <property type="entry name" value="WD_REPEATS_REGION"/>
    <property type="match status" value="6"/>
</dbReference>
<feature type="repeat" description="WD" evidence="7">
    <location>
        <begin position="306"/>
        <end position="340"/>
    </location>
</feature>
<dbReference type="InterPro" id="IPR001680">
    <property type="entry name" value="WD40_rpt"/>
</dbReference>
<dbReference type="Gene3D" id="1.20.960.30">
    <property type="match status" value="1"/>
</dbReference>
<evidence type="ECO:0000256" key="6">
    <source>
        <dbReference type="ARBA" id="ARBA00023242"/>
    </source>
</evidence>
<dbReference type="AlphaFoldDB" id="A0A4D6LR43"/>
<dbReference type="PROSITE" id="PS50896">
    <property type="entry name" value="LISH"/>
    <property type="match status" value="1"/>
</dbReference>
<dbReference type="EMBL" id="CP039348">
    <property type="protein sequence ID" value="QCD91372.1"/>
    <property type="molecule type" value="Genomic_DNA"/>
</dbReference>
<evidence type="ECO:0000256" key="1">
    <source>
        <dbReference type="ARBA" id="ARBA00004123"/>
    </source>
</evidence>
<dbReference type="PANTHER" id="PTHR22846:SF2">
    <property type="entry name" value="F-BOX-LIKE_WD REPEAT-CONTAINING PROTEIN EBI"/>
    <property type="match status" value="1"/>
</dbReference>
<feature type="repeat" description="WD" evidence="7">
    <location>
        <begin position="265"/>
        <end position="296"/>
    </location>
</feature>
<dbReference type="GO" id="GO:0006357">
    <property type="term" value="P:regulation of transcription by RNA polymerase II"/>
    <property type="evidence" value="ECO:0007669"/>
    <property type="project" value="TreeGrafter"/>
</dbReference>